<dbReference type="RefSeq" id="WP_241042780.1">
    <property type="nucleotide sequence ID" value="NZ_BAAAJF010000027.1"/>
</dbReference>
<sequence>MNELVEAMSAIPARMNEAWNRGDATSFFADFADDAVFADFEGTIYRGRQEMIAIHQGIFDTVMKGSRLVQGDVLFAKILRPDWGVVHHRVGIMLPSEEEPPQSRRSMQLFVMAWQHNRWEVVALQNSRLLSLEAVAALESMTSAQREPDAETNVHEGRR</sequence>
<dbReference type="NCBIfam" id="TIGR02246">
    <property type="entry name" value="SgcJ/EcaC family oxidoreductase"/>
    <property type="match status" value="1"/>
</dbReference>
<organism evidence="1 2">
    <name type="scientific">Pseudonocardia alaniniphila</name>
    <dbReference type="NCBI Taxonomy" id="75291"/>
    <lineage>
        <taxon>Bacteria</taxon>
        <taxon>Bacillati</taxon>
        <taxon>Actinomycetota</taxon>
        <taxon>Actinomycetes</taxon>
        <taxon>Pseudonocardiales</taxon>
        <taxon>Pseudonocardiaceae</taxon>
        <taxon>Pseudonocardia</taxon>
    </lineage>
</organism>
<reference evidence="1 2" key="1">
    <citation type="submission" date="2022-03" db="EMBL/GenBank/DDBJ databases">
        <title>Pseudonocardia alaer sp. nov., a novel actinomycete isolated from reed forest soil.</title>
        <authorList>
            <person name="Wang L."/>
        </authorList>
    </citation>
    <scope>NUCLEOTIDE SEQUENCE [LARGE SCALE GENOMIC DNA]</scope>
    <source>
        <strain evidence="1 2">Y-16303</strain>
    </source>
</reference>
<comment type="caution">
    <text evidence="1">The sequence shown here is derived from an EMBL/GenBank/DDBJ whole genome shotgun (WGS) entry which is preliminary data.</text>
</comment>
<gene>
    <name evidence="1" type="ORF">MMF94_40355</name>
</gene>
<accession>A0ABS9TU92</accession>
<dbReference type="InterPro" id="IPR032710">
    <property type="entry name" value="NTF2-like_dom_sf"/>
</dbReference>
<evidence type="ECO:0000313" key="1">
    <source>
        <dbReference type="EMBL" id="MCH6171973.1"/>
    </source>
</evidence>
<dbReference type="InterPro" id="IPR011944">
    <property type="entry name" value="Steroid_delta5-4_isomerase"/>
</dbReference>
<dbReference type="Proteomes" id="UP001299970">
    <property type="component" value="Unassembled WGS sequence"/>
</dbReference>
<dbReference type="SUPFAM" id="SSF54427">
    <property type="entry name" value="NTF2-like"/>
    <property type="match status" value="1"/>
</dbReference>
<proteinExistence type="predicted"/>
<dbReference type="EMBL" id="JAKXMK010000053">
    <property type="protein sequence ID" value="MCH6171973.1"/>
    <property type="molecule type" value="Genomic_DNA"/>
</dbReference>
<dbReference type="Gene3D" id="3.10.450.50">
    <property type="match status" value="1"/>
</dbReference>
<evidence type="ECO:0000313" key="2">
    <source>
        <dbReference type="Proteomes" id="UP001299970"/>
    </source>
</evidence>
<protein>
    <submittedName>
        <fullName evidence="1">SgcJ/EcaC family oxidoreductase</fullName>
    </submittedName>
</protein>
<keyword evidence="2" id="KW-1185">Reference proteome</keyword>
<name>A0ABS9TU92_9PSEU</name>